<reference evidence="2" key="1">
    <citation type="submission" date="2022-12" db="EMBL/GenBank/DDBJ databases">
        <authorList>
            <person name="Webb A."/>
        </authorList>
    </citation>
    <scope>NUCLEOTIDE SEQUENCE</scope>
    <source>
        <strain evidence="2">Hp1</strain>
    </source>
</reference>
<evidence type="ECO:0000256" key="1">
    <source>
        <dbReference type="SAM" id="SignalP"/>
    </source>
</evidence>
<organism evidence="2 3">
    <name type="scientific">Hyaloperonospora brassicae</name>
    <name type="common">Brassica downy mildew</name>
    <name type="synonym">Peronospora brassicae</name>
    <dbReference type="NCBI Taxonomy" id="162125"/>
    <lineage>
        <taxon>Eukaryota</taxon>
        <taxon>Sar</taxon>
        <taxon>Stramenopiles</taxon>
        <taxon>Oomycota</taxon>
        <taxon>Peronosporomycetes</taxon>
        <taxon>Peronosporales</taxon>
        <taxon>Peronosporaceae</taxon>
        <taxon>Hyaloperonospora</taxon>
    </lineage>
</organism>
<dbReference type="EMBL" id="CANTFL010000751">
    <property type="protein sequence ID" value="CAI5727530.1"/>
    <property type="molecule type" value="Genomic_DNA"/>
</dbReference>
<feature type="chain" id="PRO_5043550044" description="RxLR effector protein" evidence="1">
    <location>
        <begin position="24"/>
        <end position="423"/>
    </location>
</feature>
<evidence type="ECO:0000313" key="2">
    <source>
        <dbReference type="EMBL" id="CAI5727530.1"/>
    </source>
</evidence>
<dbReference type="AlphaFoldDB" id="A0AAV0TZ37"/>
<proteinExistence type="predicted"/>
<gene>
    <name evidence="2" type="ORF">HBR001_LOCUS4110</name>
</gene>
<dbReference type="Proteomes" id="UP001162031">
    <property type="component" value="Unassembled WGS sequence"/>
</dbReference>
<evidence type="ECO:0008006" key="4">
    <source>
        <dbReference type="Google" id="ProtNLM"/>
    </source>
</evidence>
<comment type="caution">
    <text evidence="2">The sequence shown here is derived from an EMBL/GenBank/DDBJ whole genome shotgun (WGS) entry which is preliminary data.</text>
</comment>
<keyword evidence="1" id="KW-0732">Signal</keyword>
<feature type="signal peptide" evidence="1">
    <location>
        <begin position="1"/>
        <end position="23"/>
    </location>
</feature>
<name>A0AAV0TZ37_HYABA</name>
<sequence length="423" mass="47055">MRLSSSILLISAAVLVCGSSSGASDVHHSAGARPEAETDSANRVKRLPQTYDAMDDEDRASTILATTLLTDLGIKAKGTLLSDLRGARKHQVLVDYLSSLRGRATGQVPGLAAKPAAEEGPVVLEGLKRNKKSRQARQVASKSPVELYEQELAAKKIQEATEKVAKERVAKMNFWMSAGYSPDKVLSLLRQDKGGFDVLRESDLLTMQLFITKFKTKNTGSKDTLLQVLLRGYNDDESSLAIVLSFAKEDPGDSLLARTVQTQLLQGWVEKEKSFDEVYQQMKIATNANLEKEKRLSYTIVDTMNTYIGLHNKKALSSWKTEGPTDTRFGLFNKKALSPWNVVDVFTTIRVTINDDLLLALWLSQAKTMGHNVNDLENGLYSAWLFKKKTPSSVFDELYRRLGDDEMYQIEQIVASYSNVFSK</sequence>
<evidence type="ECO:0000313" key="3">
    <source>
        <dbReference type="Proteomes" id="UP001162031"/>
    </source>
</evidence>
<protein>
    <recommendedName>
        <fullName evidence="4">RxLR effector protein</fullName>
    </recommendedName>
</protein>
<accession>A0AAV0TZ37</accession>
<keyword evidence="3" id="KW-1185">Reference proteome</keyword>